<dbReference type="GO" id="GO:1904680">
    <property type="term" value="F:peptide transmembrane transporter activity"/>
    <property type="evidence" value="ECO:0007669"/>
    <property type="project" value="TreeGrafter"/>
</dbReference>
<dbReference type="PANTHER" id="PTHR30290:SF10">
    <property type="entry name" value="PERIPLASMIC OLIGOPEPTIDE-BINDING PROTEIN-RELATED"/>
    <property type="match status" value="1"/>
</dbReference>
<organism evidence="11 12">
    <name type="scientific">Salinibacillus xinjiangensis</name>
    <dbReference type="NCBI Taxonomy" id="1229268"/>
    <lineage>
        <taxon>Bacteria</taxon>
        <taxon>Bacillati</taxon>
        <taxon>Bacillota</taxon>
        <taxon>Bacilli</taxon>
        <taxon>Bacillales</taxon>
        <taxon>Bacillaceae</taxon>
        <taxon>Salinibacillus</taxon>
    </lineage>
</organism>
<evidence type="ECO:0000256" key="4">
    <source>
        <dbReference type="ARBA" id="ARBA00022729"/>
    </source>
</evidence>
<keyword evidence="3" id="KW-0813">Transport</keyword>
<dbReference type="FunFam" id="3.10.105.10:FF:000001">
    <property type="entry name" value="Oligopeptide ABC transporter, oligopeptide-binding protein"/>
    <property type="match status" value="1"/>
</dbReference>
<comment type="subcellular location">
    <subcellularLocation>
        <location evidence="1">Cell membrane</location>
        <topology evidence="1">Lipid-anchor</topology>
    </subcellularLocation>
</comment>
<dbReference type="AlphaFoldDB" id="A0A6G1X4E1"/>
<feature type="chain" id="PRO_5026270110" evidence="9">
    <location>
        <begin position="24"/>
        <end position="565"/>
    </location>
</feature>
<protein>
    <submittedName>
        <fullName evidence="11">Peptide ABC transporter substrate-binding protein</fullName>
    </submittedName>
</protein>
<dbReference type="GO" id="GO:0015833">
    <property type="term" value="P:peptide transport"/>
    <property type="evidence" value="ECO:0007669"/>
    <property type="project" value="UniProtKB-KW"/>
</dbReference>
<dbReference type="Gene3D" id="3.90.76.10">
    <property type="entry name" value="Dipeptide-binding Protein, Domain 1"/>
    <property type="match status" value="1"/>
</dbReference>
<keyword evidence="5" id="KW-0653">Protein transport</keyword>
<feature type="compositionally biased region" description="Acidic residues" evidence="8">
    <location>
        <begin position="36"/>
        <end position="52"/>
    </location>
</feature>
<feature type="signal peptide" evidence="9">
    <location>
        <begin position="1"/>
        <end position="23"/>
    </location>
</feature>
<evidence type="ECO:0000256" key="1">
    <source>
        <dbReference type="ARBA" id="ARBA00004193"/>
    </source>
</evidence>
<dbReference type="Gene3D" id="3.40.190.10">
    <property type="entry name" value="Periplasmic binding protein-like II"/>
    <property type="match status" value="1"/>
</dbReference>
<dbReference type="InterPro" id="IPR000914">
    <property type="entry name" value="SBP_5_dom"/>
</dbReference>
<evidence type="ECO:0000256" key="7">
    <source>
        <dbReference type="ARBA" id="ARBA00023288"/>
    </source>
</evidence>
<sequence length="565" mass="63140">MKLTKWALLLVLGLLLSVVVACSDDSSEEPAGTSEQSDEEATEEDTTTEEGEQVLRFPNLETIPTMDSSLATDESSFVYLAAVTEGLYRLDDSAKTVPGIAKNHEVSEDGLTWTFNLREDAVWSNGDPVTAHDFVYAWQRAVDPEVGSEYGPYMMSGVIKNATEVSEGEASPEELGVKAKDDYTFVVELENPTPYFESLTTFGTFFPLNQEFVEEQGDKYATSADTLLSNGPYKMTNWESTSNSWELVKNEDYWDAEAVNLDKLAFEVIQDPQTGVDLYESGELARADLSSDLVDQYVTHEDYKVTADTFVYFIKFNQEANEALANKNIRAALSRAFNKQALVDEILNNGSLVANGLVPADFTPMPETGEDFRAVSGDLVTYDLEAAQEYWEKGLEELGTDSIELELLTDDDETTKLMVDYIRNQLATNLEGLTINLKQVPKEQRLDLDNKMDYEVQVSRWGPDFLDPFTYMNLWTTDSGNNKMGYSNSEYDRLVEETATTLASDNVARYENFLEAEKILFEDAAIAPIYQASRAQLVSPKVEGVHVNPFGATYEYKWAKVGSAE</sequence>
<keyword evidence="6" id="KW-0564">Palmitate</keyword>
<dbReference type="OrthoDB" id="9801912at2"/>
<dbReference type="InterPro" id="IPR039424">
    <property type="entry name" value="SBP_5"/>
</dbReference>
<dbReference type="PANTHER" id="PTHR30290">
    <property type="entry name" value="PERIPLASMIC BINDING COMPONENT OF ABC TRANSPORTER"/>
    <property type="match status" value="1"/>
</dbReference>
<dbReference type="GO" id="GO:0043190">
    <property type="term" value="C:ATP-binding cassette (ABC) transporter complex"/>
    <property type="evidence" value="ECO:0007669"/>
    <property type="project" value="InterPro"/>
</dbReference>
<keyword evidence="4 9" id="KW-0732">Signal</keyword>
<evidence type="ECO:0000259" key="10">
    <source>
        <dbReference type="Pfam" id="PF00496"/>
    </source>
</evidence>
<dbReference type="InterPro" id="IPR030678">
    <property type="entry name" value="Peptide/Ni-bd"/>
</dbReference>
<feature type="region of interest" description="Disordered" evidence="8">
    <location>
        <begin position="25"/>
        <end position="52"/>
    </location>
</feature>
<dbReference type="PROSITE" id="PS51257">
    <property type="entry name" value="PROKAR_LIPOPROTEIN"/>
    <property type="match status" value="1"/>
</dbReference>
<dbReference type="GO" id="GO:0030288">
    <property type="term" value="C:outer membrane-bounded periplasmic space"/>
    <property type="evidence" value="ECO:0007669"/>
    <property type="project" value="UniProtKB-ARBA"/>
</dbReference>
<evidence type="ECO:0000256" key="8">
    <source>
        <dbReference type="SAM" id="MobiDB-lite"/>
    </source>
</evidence>
<comment type="caution">
    <text evidence="11">The sequence shown here is derived from an EMBL/GenBank/DDBJ whole genome shotgun (WGS) entry which is preliminary data.</text>
</comment>
<dbReference type="CDD" id="cd08504">
    <property type="entry name" value="PBP2_OppA"/>
    <property type="match status" value="1"/>
</dbReference>
<accession>A0A6G1X4E1</accession>
<evidence type="ECO:0000256" key="9">
    <source>
        <dbReference type="SAM" id="SignalP"/>
    </source>
</evidence>
<evidence type="ECO:0000256" key="5">
    <source>
        <dbReference type="ARBA" id="ARBA00022856"/>
    </source>
</evidence>
<proteinExistence type="inferred from homology"/>
<reference evidence="11 12" key="1">
    <citation type="submission" date="2019-11" db="EMBL/GenBank/DDBJ databases">
        <authorList>
            <person name="Li J."/>
        </authorList>
    </citation>
    <scope>NUCLEOTIDE SEQUENCE [LARGE SCALE GENOMIC DNA]</scope>
    <source>
        <strain evidence="11 12">J4</strain>
    </source>
</reference>
<evidence type="ECO:0000256" key="2">
    <source>
        <dbReference type="ARBA" id="ARBA00005695"/>
    </source>
</evidence>
<keyword evidence="7" id="KW-0449">Lipoprotein</keyword>
<keyword evidence="12" id="KW-1185">Reference proteome</keyword>
<dbReference type="PIRSF" id="PIRSF002741">
    <property type="entry name" value="MppA"/>
    <property type="match status" value="1"/>
</dbReference>
<dbReference type="EMBL" id="WJNH01000002">
    <property type="protein sequence ID" value="MRG85775.1"/>
    <property type="molecule type" value="Genomic_DNA"/>
</dbReference>
<evidence type="ECO:0000256" key="3">
    <source>
        <dbReference type="ARBA" id="ARBA00022448"/>
    </source>
</evidence>
<keyword evidence="5" id="KW-0571">Peptide transport</keyword>
<evidence type="ECO:0000313" key="11">
    <source>
        <dbReference type="EMBL" id="MRG85775.1"/>
    </source>
</evidence>
<dbReference type="Gene3D" id="3.10.105.10">
    <property type="entry name" value="Dipeptide-binding Protein, Domain 3"/>
    <property type="match status" value="1"/>
</dbReference>
<dbReference type="SUPFAM" id="SSF53850">
    <property type="entry name" value="Periplasmic binding protein-like II"/>
    <property type="match status" value="1"/>
</dbReference>
<name>A0A6G1X4E1_9BACI</name>
<comment type="similarity">
    <text evidence="2">Belongs to the bacterial solute-binding protein 5 family.</text>
</comment>
<evidence type="ECO:0000313" key="12">
    <source>
        <dbReference type="Proteomes" id="UP000480185"/>
    </source>
</evidence>
<gene>
    <name evidence="11" type="ORF">GH754_05425</name>
</gene>
<dbReference type="FunFam" id="3.90.76.10:FF:000001">
    <property type="entry name" value="Oligopeptide ABC transporter substrate-binding protein"/>
    <property type="match status" value="1"/>
</dbReference>
<feature type="domain" description="Solute-binding protein family 5" evidence="10">
    <location>
        <begin position="96"/>
        <end position="482"/>
    </location>
</feature>
<dbReference type="Proteomes" id="UP000480185">
    <property type="component" value="Unassembled WGS sequence"/>
</dbReference>
<dbReference type="Pfam" id="PF00496">
    <property type="entry name" value="SBP_bac_5"/>
    <property type="match status" value="1"/>
</dbReference>
<evidence type="ECO:0000256" key="6">
    <source>
        <dbReference type="ARBA" id="ARBA00023139"/>
    </source>
</evidence>
<dbReference type="RefSeq" id="WP_153727680.1">
    <property type="nucleotide sequence ID" value="NZ_WJNH01000002.1"/>
</dbReference>